<feature type="transmembrane region" description="Helical" evidence="1">
    <location>
        <begin position="98"/>
        <end position="117"/>
    </location>
</feature>
<feature type="transmembrane region" description="Helical" evidence="1">
    <location>
        <begin position="159"/>
        <end position="177"/>
    </location>
</feature>
<evidence type="ECO:0000256" key="1">
    <source>
        <dbReference type="SAM" id="Phobius"/>
    </source>
</evidence>
<keyword evidence="1" id="KW-0472">Membrane</keyword>
<sequence length="195" mass="21194">MSLSQPLEELHQAQSAHSVHAFHTPAVLDAESLGRPLGVTVVAGFQFFKAGILLLAGLLLRVAPDYVSSPRSLLYPLLFIATRGKFTAMHDAAPDSGLLPALLTFLGVYLAVIGFGMWRVRLWARKSTLLNAGLTLLLFAQTQLSAPPPTSAAAASPDLNFFHAVLAVDALIFLYLVRGNTLEFFEAVDWRRKHS</sequence>
<name>A0A239CNG8_9BACT</name>
<evidence type="ECO:0000313" key="2">
    <source>
        <dbReference type="EMBL" id="SNS21705.1"/>
    </source>
</evidence>
<evidence type="ECO:0000313" key="3">
    <source>
        <dbReference type="Proteomes" id="UP000198356"/>
    </source>
</evidence>
<protein>
    <submittedName>
        <fullName evidence="2">Uncharacterized protein</fullName>
    </submittedName>
</protein>
<keyword evidence="3" id="KW-1185">Reference proteome</keyword>
<dbReference type="AlphaFoldDB" id="A0A239CNG8"/>
<dbReference type="EMBL" id="FZOU01000001">
    <property type="protein sequence ID" value="SNS21705.1"/>
    <property type="molecule type" value="Genomic_DNA"/>
</dbReference>
<dbReference type="RefSeq" id="WP_089406377.1">
    <property type="nucleotide sequence ID" value="NZ_FZOU01000001.1"/>
</dbReference>
<organism evidence="2 3">
    <name type="scientific">Granulicella rosea</name>
    <dbReference type="NCBI Taxonomy" id="474952"/>
    <lineage>
        <taxon>Bacteria</taxon>
        <taxon>Pseudomonadati</taxon>
        <taxon>Acidobacteriota</taxon>
        <taxon>Terriglobia</taxon>
        <taxon>Terriglobales</taxon>
        <taxon>Acidobacteriaceae</taxon>
        <taxon>Granulicella</taxon>
    </lineage>
</organism>
<accession>A0A239CNG8</accession>
<keyword evidence="1" id="KW-1133">Transmembrane helix</keyword>
<feature type="transmembrane region" description="Helical" evidence="1">
    <location>
        <begin position="129"/>
        <end position="147"/>
    </location>
</feature>
<proteinExistence type="predicted"/>
<keyword evidence="1" id="KW-0812">Transmembrane</keyword>
<reference evidence="2 3" key="1">
    <citation type="submission" date="2017-06" db="EMBL/GenBank/DDBJ databases">
        <authorList>
            <person name="Kim H.J."/>
            <person name="Triplett B.A."/>
        </authorList>
    </citation>
    <scope>NUCLEOTIDE SEQUENCE [LARGE SCALE GENOMIC DNA]</scope>
    <source>
        <strain evidence="2 3">DSM 18704</strain>
    </source>
</reference>
<feature type="transmembrane region" description="Helical" evidence="1">
    <location>
        <begin position="37"/>
        <end position="60"/>
    </location>
</feature>
<gene>
    <name evidence="2" type="ORF">SAMN05421770_10126</name>
</gene>
<dbReference type="Proteomes" id="UP000198356">
    <property type="component" value="Unassembled WGS sequence"/>
</dbReference>
<dbReference type="OrthoDB" id="9931198at2"/>